<accession>A0A512NCB9</accession>
<dbReference type="NCBIfam" id="NF004076">
    <property type="entry name" value="PRK05581.1-4"/>
    <property type="match status" value="1"/>
</dbReference>
<dbReference type="InterPro" id="IPR000056">
    <property type="entry name" value="Ribul_P_3_epim-like"/>
</dbReference>
<dbReference type="InterPro" id="IPR011060">
    <property type="entry name" value="RibuloseP-bd_barrel"/>
</dbReference>
<comment type="caution">
    <text evidence="15">The sequence shown here is derived from an EMBL/GenBank/DDBJ whole genome shotgun (WGS) entry which is preliminary data.</text>
</comment>
<comment type="function">
    <text evidence="10">Catalyzes the reversible epimerization of D-ribulose 5-phosphate to D-xylulose 5-phosphate.</text>
</comment>
<evidence type="ECO:0000256" key="7">
    <source>
        <dbReference type="ARBA" id="ARBA00013188"/>
    </source>
</evidence>
<feature type="active site" description="Proton donor" evidence="10 12">
    <location>
        <position position="179"/>
    </location>
</feature>
<reference evidence="15 16" key="1">
    <citation type="submission" date="2019-07" db="EMBL/GenBank/DDBJ databases">
        <title>Whole genome shotgun sequence of Reyranella soli NBRC 108950.</title>
        <authorList>
            <person name="Hosoyama A."/>
            <person name="Uohara A."/>
            <person name="Ohji S."/>
            <person name="Ichikawa N."/>
        </authorList>
    </citation>
    <scope>NUCLEOTIDE SEQUENCE [LARGE SCALE GENOMIC DNA]</scope>
    <source>
        <strain evidence="15 16">NBRC 108950</strain>
    </source>
</reference>
<dbReference type="Pfam" id="PF00834">
    <property type="entry name" value="Ribul_P_3_epim"/>
    <property type="match status" value="1"/>
</dbReference>
<comment type="cofactor">
    <cofactor evidence="4">
        <name>Zn(2+)</name>
        <dbReference type="ChEBI" id="CHEBI:29105"/>
    </cofactor>
</comment>
<keyword evidence="16" id="KW-1185">Reference proteome</keyword>
<dbReference type="GO" id="GO:0005737">
    <property type="term" value="C:cytoplasm"/>
    <property type="evidence" value="ECO:0007669"/>
    <property type="project" value="UniProtKB-ARBA"/>
</dbReference>
<feature type="active site" description="Proton acceptor" evidence="10 12">
    <location>
        <position position="37"/>
    </location>
</feature>
<keyword evidence="13" id="KW-0862">Zinc</keyword>
<dbReference type="PANTHER" id="PTHR11749">
    <property type="entry name" value="RIBULOSE-5-PHOSPHATE-3-EPIMERASE"/>
    <property type="match status" value="1"/>
</dbReference>
<comment type="cofactor">
    <cofactor evidence="3">
        <name>Co(2+)</name>
        <dbReference type="ChEBI" id="CHEBI:48828"/>
    </cofactor>
</comment>
<dbReference type="AlphaFoldDB" id="A0A512NCB9"/>
<dbReference type="PROSITE" id="PS01086">
    <property type="entry name" value="RIBUL_P_3_EPIMER_2"/>
    <property type="match status" value="1"/>
</dbReference>
<feature type="binding site" evidence="10">
    <location>
        <begin position="179"/>
        <end position="181"/>
    </location>
    <ligand>
        <name>substrate</name>
    </ligand>
</feature>
<proteinExistence type="inferred from homology"/>
<feature type="binding site" evidence="10 14">
    <location>
        <position position="10"/>
    </location>
    <ligand>
        <name>substrate</name>
    </ligand>
</feature>
<sequence length="228" mass="23886">MAGSILIAPSVLSADFARLGEEVRAVDAAGADWIHVDVMDGRFVPNITIGPVVLKAIRRSTAKPLNVHLMIVEPERYVAAFAEAGADHLLVQAEPGSTIHLHRTLGQIRGLGKKAGVVIDPASPPELIEYVLHLCDIILVMTVNPGFGGQSFLPEMLPKIRRIRDMCTQRGLDPVIEVDGGENEMTAALAAAAGATAIVAGSAIFGTKDYKAAIAAIRTSAAAGAARP</sequence>
<dbReference type="Proteomes" id="UP000321058">
    <property type="component" value="Unassembled WGS sequence"/>
</dbReference>
<feature type="binding site" evidence="10 13">
    <location>
        <position position="179"/>
    </location>
    <ligand>
        <name>a divalent metal cation</name>
        <dbReference type="ChEBI" id="CHEBI:60240"/>
    </ligand>
</feature>
<name>A0A512NCB9_9HYPH</name>
<evidence type="ECO:0000256" key="12">
    <source>
        <dbReference type="PIRSR" id="PIRSR001461-1"/>
    </source>
</evidence>
<evidence type="ECO:0000256" key="13">
    <source>
        <dbReference type="PIRSR" id="PIRSR001461-2"/>
    </source>
</evidence>
<dbReference type="SUPFAM" id="SSF51366">
    <property type="entry name" value="Ribulose-phoshate binding barrel"/>
    <property type="match status" value="1"/>
</dbReference>
<evidence type="ECO:0000256" key="4">
    <source>
        <dbReference type="ARBA" id="ARBA00001947"/>
    </source>
</evidence>
<dbReference type="GO" id="GO:0006098">
    <property type="term" value="P:pentose-phosphate shunt"/>
    <property type="evidence" value="ECO:0007669"/>
    <property type="project" value="UniProtKB-UniRule"/>
</dbReference>
<evidence type="ECO:0000256" key="3">
    <source>
        <dbReference type="ARBA" id="ARBA00001941"/>
    </source>
</evidence>
<dbReference type="CDD" id="cd00429">
    <property type="entry name" value="RPE"/>
    <property type="match status" value="1"/>
</dbReference>
<comment type="cofactor">
    <cofactor evidence="5">
        <name>Fe(2+)</name>
        <dbReference type="ChEBI" id="CHEBI:29033"/>
    </cofactor>
</comment>
<evidence type="ECO:0000256" key="5">
    <source>
        <dbReference type="ARBA" id="ARBA00001954"/>
    </source>
</evidence>
<evidence type="ECO:0000256" key="11">
    <source>
        <dbReference type="PIRNR" id="PIRNR001461"/>
    </source>
</evidence>
<evidence type="ECO:0000313" key="16">
    <source>
        <dbReference type="Proteomes" id="UP000321058"/>
    </source>
</evidence>
<comment type="pathway">
    <text evidence="10">Carbohydrate degradation.</text>
</comment>
<feature type="binding site" evidence="10 13">
    <location>
        <position position="37"/>
    </location>
    <ligand>
        <name>a divalent metal cation</name>
        <dbReference type="ChEBI" id="CHEBI:60240"/>
    </ligand>
</feature>
<dbReference type="InterPro" id="IPR026019">
    <property type="entry name" value="Ribul_P_3_epim"/>
</dbReference>
<dbReference type="EC" id="5.1.3.1" evidence="7 10"/>
<evidence type="ECO:0000256" key="6">
    <source>
        <dbReference type="ARBA" id="ARBA00009541"/>
    </source>
</evidence>
<dbReference type="Gene3D" id="3.20.20.70">
    <property type="entry name" value="Aldolase class I"/>
    <property type="match status" value="1"/>
</dbReference>
<evidence type="ECO:0000256" key="10">
    <source>
        <dbReference type="HAMAP-Rule" id="MF_02227"/>
    </source>
</evidence>
<evidence type="ECO:0000256" key="2">
    <source>
        <dbReference type="ARBA" id="ARBA00001936"/>
    </source>
</evidence>
<dbReference type="FunFam" id="3.20.20.70:FF:000004">
    <property type="entry name" value="Ribulose-phosphate 3-epimerase"/>
    <property type="match status" value="1"/>
</dbReference>
<comment type="similarity">
    <text evidence="6 10 11">Belongs to the ribulose-phosphate 3-epimerase family.</text>
</comment>
<keyword evidence="9 10" id="KW-0413">Isomerase</keyword>
<feature type="binding site" evidence="10 13">
    <location>
        <position position="68"/>
    </location>
    <ligand>
        <name>a divalent metal cation</name>
        <dbReference type="ChEBI" id="CHEBI:60240"/>
    </ligand>
</feature>
<dbReference type="GO" id="GO:0046872">
    <property type="term" value="F:metal ion binding"/>
    <property type="evidence" value="ECO:0007669"/>
    <property type="project" value="UniProtKB-UniRule"/>
</dbReference>
<dbReference type="HAMAP" id="MF_02227">
    <property type="entry name" value="RPE"/>
    <property type="match status" value="1"/>
</dbReference>
<dbReference type="RefSeq" id="WP_147150694.1">
    <property type="nucleotide sequence ID" value="NZ_BKAJ01000067.1"/>
</dbReference>
<dbReference type="InterPro" id="IPR013785">
    <property type="entry name" value="Aldolase_TIM"/>
</dbReference>
<evidence type="ECO:0000313" key="15">
    <source>
        <dbReference type="EMBL" id="GEP56587.1"/>
    </source>
</evidence>
<protein>
    <recommendedName>
        <fullName evidence="7 10">Ribulose-phosphate 3-epimerase</fullName>
        <ecNumber evidence="7 10">5.1.3.1</ecNumber>
    </recommendedName>
</protein>
<dbReference type="PIRSF" id="PIRSF001461">
    <property type="entry name" value="RPE"/>
    <property type="match status" value="1"/>
</dbReference>
<dbReference type="GO" id="GO:0019323">
    <property type="term" value="P:pentose catabolic process"/>
    <property type="evidence" value="ECO:0007669"/>
    <property type="project" value="UniProtKB-UniRule"/>
</dbReference>
<feature type="binding site" evidence="14">
    <location>
        <position position="181"/>
    </location>
    <ligand>
        <name>substrate</name>
    </ligand>
</feature>
<keyword evidence="13" id="KW-0464">Manganese</keyword>
<feature type="binding site" evidence="10 13">
    <location>
        <position position="35"/>
    </location>
    <ligand>
        <name>a divalent metal cation</name>
        <dbReference type="ChEBI" id="CHEBI:60240"/>
    </ligand>
</feature>
<evidence type="ECO:0000256" key="1">
    <source>
        <dbReference type="ARBA" id="ARBA00001782"/>
    </source>
</evidence>
<keyword evidence="8 10" id="KW-0479">Metal-binding</keyword>
<dbReference type="GO" id="GO:0004750">
    <property type="term" value="F:D-ribulose-phosphate 3-epimerase activity"/>
    <property type="evidence" value="ECO:0007669"/>
    <property type="project" value="UniProtKB-UniRule"/>
</dbReference>
<evidence type="ECO:0000256" key="14">
    <source>
        <dbReference type="PIRSR" id="PIRSR001461-3"/>
    </source>
</evidence>
<dbReference type="OrthoDB" id="1645589at2"/>
<comment type="cofactor">
    <cofactor evidence="10 13">
        <name>a divalent metal cation</name>
        <dbReference type="ChEBI" id="CHEBI:60240"/>
    </cofactor>
    <text evidence="10 13">Binds 1 divalent metal cation per subunit.</text>
</comment>
<feature type="binding site" evidence="10 14">
    <location>
        <position position="68"/>
    </location>
    <ligand>
        <name>substrate</name>
    </ligand>
</feature>
<evidence type="ECO:0000256" key="9">
    <source>
        <dbReference type="ARBA" id="ARBA00023235"/>
    </source>
</evidence>
<gene>
    <name evidence="15" type="primary">rpe_2</name>
    <name evidence="10" type="synonym">rpe</name>
    <name evidence="15" type="ORF">RSO01_37530</name>
</gene>
<dbReference type="EMBL" id="BKAJ01000067">
    <property type="protein sequence ID" value="GEP56587.1"/>
    <property type="molecule type" value="Genomic_DNA"/>
</dbReference>
<dbReference type="NCBIfam" id="TIGR01163">
    <property type="entry name" value="rpe"/>
    <property type="match status" value="1"/>
</dbReference>
<dbReference type="PROSITE" id="PS01085">
    <property type="entry name" value="RIBUL_P_3_EPIMER_1"/>
    <property type="match status" value="1"/>
</dbReference>
<comment type="catalytic activity">
    <reaction evidence="1 10 11">
        <text>D-ribulose 5-phosphate = D-xylulose 5-phosphate</text>
        <dbReference type="Rhea" id="RHEA:13677"/>
        <dbReference type="ChEBI" id="CHEBI:57737"/>
        <dbReference type="ChEBI" id="CHEBI:58121"/>
        <dbReference type="EC" id="5.1.3.1"/>
    </reaction>
</comment>
<feature type="binding site" evidence="10 14">
    <location>
        <begin position="146"/>
        <end position="149"/>
    </location>
    <ligand>
        <name>substrate</name>
    </ligand>
</feature>
<evidence type="ECO:0000256" key="8">
    <source>
        <dbReference type="ARBA" id="ARBA00022723"/>
    </source>
</evidence>
<keyword evidence="10 11" id="KW-0119">Carbohydrate metabolism</keyword>
<feature type="binding site" evidence="10 14">
    <location>
        <begin position="201"/>
        <end position="202"/>
    </location>
    <ligand>
        <name>substrate</name>
    </ligand>
</feature>
<keyword evidence="13" id="KW-0170">Cobalt</keyword>
<organism evidence="15 16">
    <name type="scientific">Reyranella soli</name>
    <dbReference type="NCBI Taxonomy" id="1230389"/>
    <lineage>
        <taxon>Bacteria</taxon>
        <taxon>Pseudomonadati</taxon>
        <taxon>Pseudomonadota</taxon>
        <taxon>Alphaproteobacteria</taxon>
        <taxon>Hyphomicrobiales</taxon>
        <taxon>Reyranellaceae</taxon>
        <taxon>Reyranella</taxon>
    </lineage>
</organism>
<comment type="cofactor">
    <cofactor evidence="2">
        <name>Mn(2+)</name>
        <dbReference type="ChEBI" id="CHEBI:29035"/>
    </cofactor>
</comment>